<name>A0ABS9SLC2_9BACT</name>
<proteinExistence type="predicted"/>
<evidence type="ECO:0000313" key="1">
    <source>
        <dbReference type="EMBL" id="MCH5599163.1"/>
    </source>
</evidence>
<gene>
    <name evidence="1" type="ORF">MKP09_15225</name>
</gene>
<sequence length="104" mass="11559">MLTIIKYDVTPTGKYLNQEWNTEKLVFSGDAMNAYNDGPLEDGKQMGPFYELESVSPAAALEPGQKLTHNHSVFHFEGDKTSLNEISVKVLGVSLQEIENSLKL</sequence>
<dbReference type="Pfam" id="PF20583">
    <property type="entry name" value="DUF6786"/>
    <property type="match status" value="1"/>
</dbReference>
<organism evidence="1 2">
    <name type="scientific">Niabella ginsengisoli</name>
    <dbReference type="NCBI Taxonomy" id="522298"/>
    <lineage>
        <taxon>Bacteria</taxon>
        <taxon>Pseudomonadati</taxon>
        <taxon>Bacteroidota</taxon>
        <taxon>Chitinophagia</taxon>
        <taxon>Chitinophagales</taxon>
        <taxon>Chitinophagaceae</taxon>
        <taxon>Niabella</taxon>
    </lineage>
</organism>
<keyword evidence="2" id="KW-1185">Reference proteome</keyword>
<dbReference type="InterPro" id="IPR046713">
    <property type="entry name" value="DUF6786"/>
</dbReference>
<reference evidence="1 2" key="1">
    <citation type="submission" date="2022-02" db="EMBL/GenBank/DDBJ databases">
        <authorList>
            <person name="Min J."/>
        </authorList>
    </citation>
    <scope>NUCLEOTIDE SEQUENCE [LARGE SCALE GENOMIC DNA]</scope>
    <source>
        <strain evidence="1 2">GR10-1</strain>
    </source>
</reference>
<comment type="caution">
    <text evidence="1">The sequence shown here is derived from an EMBL/GenBank/DDBJ whole genome shotgun (WGS) entry which is preliminary data.</text>
</comment>
<accession>A0ABS9SLC2</accession>
<evidence type="ECO:0000313" key="2">
    <source>
        <dbReference type="Proteomes" id="UP001202248"/>
    </source>
</evidence>
<dbReference type="EMBL" id="JAKWBL010000003">
    <property type="protein sequence ID" value="MCH5599163.1"/>
    <property type="molecule type" value="Genomic_DNA"/>
</dbReference>
<dbReference type="Proteomes" id="UP001202248">
    <property type="component" value="Unassembled WGS sequence"/>
</dbReference>
<protein>
    <submittedName>
        <fullName evidence="1">Uncharacterized protein</fullName>
    </submittedName>
</protein>